<dbReference type="EMBL" id="ACFU01000006">
    <property type="protein sequence ID" value="EEF14551.1"/>
    <property type="molecule type" value="Genomic_DNA"/>
</dbReference>
<name>B9D0H0_CAMRE</name>
<comment type="caution">
    <text evidence="1">The sequence shown here is derived from an EMBL/GenBank/DDBJ whole genome shotgun (WGS) entry which is preliminary data.</text>
</comment>
<dbReference type="Proteomes" id="UP000003082">
    <property type="component" value="Unassembled WGS sequence"/>
</dbReference>
<gene>
    <name evidence="1" type="ORF">CAMRE0001_1174</name>
</gene>
<keyword evidence="2" id="KW-1185">Reference proteome</keyword>
<dbReference type="AlphaFoldDB" id="B9D0H0"/>
<evidence type="ECO:0000313" key="1">
    <source>
        <dbReference type="EMBL" id="EEF14551.1"/>
    </source>
</evidence>
<accession>B9D0H0</accession>
<evidence type="ECO:0000313" key="2">
    <source>
        <dbReference type="Proteomes" id="UP000003082"/>
    </source>
</evidence>
<sequence length="53" mass="6397">MHENRTDLNLSKFDRDLLNYRFLYLKNKTHIKQPLKISNISKINFNIFASDDI</sequence>
<reference evidence="1 2" key="1">
    <citation type="submission" date="2008-08" db="EMBL/GenBank/DDBJ databases">
        <authorList>
            <person name="Madupu R."/>
            <person name="Durkin A.S."/>
            <person name="Torralba M."/>
            <person name="Methe B."/>
            <person name="Sutton G.G."/>
            <person name="Strausberg R.L."/>
            <person name="Nelson K.E."/>
        </authorList>
    </citation>
    <scope>NUCLEOTIDE SEQUENCE [LARGE SCALE GENOMIC DNA]</scope>
    <source>
        <strain evidence="1 2">RM3267</strain>
    </source>
</reference>
<organism evidence="1 2">
    <name type="scientific">Campylobacter rectus RM3267</name>
    <dbReference type="NCBI Taxonomy" id="553218"/>
    <lineage>
        <taxon>Bacteria</taxon>
        <taxon>Pseudomonadati</taxon>
        <taxon>Campylobacterota</taxon>
        <taxon>Epsilonproteobacteria</taxon>
        <taxon>Campylobacterales</taxon>
        <taxon>Campylobacteraceae</taxon>
        <taxon>Campylobacter</taxon>
    </lineage>
</organism>
<protein>
    <submittedName>
        <fullName evidence="1">Uncharacterized protein</fullName>
    </submittedName>
</protein>
<proteinExistence type="predicted"/>